<dbReference type="GO" id="GO:0046872">
    <property type="term" value="F:metal ion binding"/>
    <property type="evidence" value="ECO:0007669"/>
    <property type="project" value="UniProtKB-KW"/>
</dbReference>
<dbReference type="EMBL" id="DVHU01000105">
    <property type="protein sequence ID" value="HIR94079.1"/>
    <property type="molecule type" value="Genomic_DNA"/>
</dbReference>
<dbReference type="Pfam" id="PF01966">
    <property type="entry name" value="HD"/>
    <property type="match status" value="1"/>
</dbReference>
<reference evidence="8" key="1">
    <citation type="submission" date="2020-10" db="EMBL/GenBank/DDBJ databases">
        <authorList>
            <person name="Gilroy R."/>
        </authorList>
    </citation>
    <scope>NUCLEOTIDE SEQUENCE</scope>
    <source>
        <strain evidence="8">ChiSxjej1B13-7041</strain>
    </source>
</reference>
<dbReference type="Gene3D" id="1.10.3210.10">
    <property type="entry name" value="Hypothetical protein af1432"/>
    <property type="match status" value="1"/>
</dbReference>
<feature type="domain" description="HD" evidence="7">
    <location>
        <begin position="22"/>
        <end position="137"/>
    </location>
</feature>
<dbReference type="SUPFAM" id="SSF109604">
    <property type="entry name" value="HD-domain/PDEase-like"/>
    <property type="match status" value="1"/>
</dbReference>
<keyword evidence="2" id="KW-0479">Metal-binding</keyword>
<evidence type="ECO:0000313" key="9">
    <source>
        <dbReference type="Proteomes" id="UP000886841"/>
    </source>
</evidence>
<dbReference type="InterPro" id="IPR003607">
    <property type="entry name" value="HD/PDEase_dom"/>
</dbReference>
<dbReference type="InterPro" id="IPR051094">
    <property type="entry name" value="Diverse_Catalytic_Enzymes"/>
</dbReference>
<dbReference type="EC" id="3.6.1.41" evidence="1"/>
<evidence type="ECO:0000256" key="6">
    <source>
        <dbReference type="ARBA" id="ARBA00049417"/>
    </source>
</evidence>
<dbReference type="PROSITE" id="PS51831">
    <property type="entry name" value="HD"/>
    <property type="match status" value="1"/>
</dbReference>
<dbReference type="CDD" id="cd00077">
    <property type="entry name" value="HDc"/>
    <property type="match status" value="1"/>
</dbReference>
<gene>
    <name evidence="8" type="primary">yqeK</name>
    <name evidence="8" type="ORF">IAB98_11740</name>
</gene>
<protein>
    <recommendedName>
        <fullName evidence="1">bis(5'-nucleosyl)-tetraphosphatase (symmetrical)</fullName>
        <ecNumber evidence="1">3.6.1.41</ecNumber>
    </recommendedName>
</protein>
<dbReference type="GO" id="GO:0000166">
    <property type="term" value="F:nucleotide binding"/>
    <property type="evidence" value="ECO:0007669"/>
    <property type="project" value="UniProtKB-KW"/>
</dbReference>
<comment type="caution">
    <text evidence="8">The sequence shown here is derived from an EMBL/GenBank/DDBJ whole genome shotgun (WGS) entry which is preliminary data.</text>
</comment>
<dbReference type="InterPro" id="IPR005249">
    <property type="entry name" value="YqeK"/>
</dbReference>
<dbReference type="AlphaFoldDB" id="A0A9D1EM30"/>
<evidence type="ECO:0000256" key="5">
    <source>
        <dbReference type="ARBA" id="ARBA00023004"/>
    </source>
</evidence>
<dbReference type="GO" id="GO:0008803">
    <property type="term" value="F:bis(5'-nucleosyl)-tetraphosphatase (symmetrical) activity"/>
    <property type="evidence" value="ECO:0007669"/>
    <property type="project" value="UniProtKB-EC"/>
</dbReference>
<reference evidence="8" key="2">
    <citation type="journal article" date="2021" name="PeerJ">
        <title>Extensive microbial diversity within the chicken gut microbiome revealed by metagenomics and culture.</title>
        <authorList>
            <person name="Gilroy R."/>
            <person name="Ravi A."/>
            <person name="Getino M."/>
            <person name="Pursley I."/>
            <person name="Horton D.L."/>
            <person name="Alikhan N.F."/>
            <person name="Baker D."/>
            <person name="Gharbi K."/>
            <person name="Hall N."/>
            <person name="Watson M."/>
            <person name="Adriaenssens E.M."/>
            <person name="Foster-Nyarko E."/>
            <person name="Jarju S."/>
            <person name="Secka A."/>
            <person name="Antonio M."/>
            <person name="Oren A."/>
            <person name="Chaudhuri R.R."/>
            <person name="La Ragione R."/>
            <person name="Hildebrand F."/>
            <person name="Pallen M.J."/>
        </authorList>
    </citation>
    <scope>NUCLEOTIDE SEQUENCE</scope>
    <source>
        <strain evidence="8">ChiSxjej1B13-7041</strain>
    </source>
</reference>
<sequence>MGTTYDLQKMSRRLARYLDEDRYTHTQGVRYTAAAMAMAHGADMMKAQVAGLLHDCAKCIPAKKKLKLCERENIFMSPYEKKNPFMLHAKLGAYLAREKYDVEDEEILSAIVWHTTGRPHMSLLEKIIFIADYIEPNRCKAPNLEDIRRLAFVDLDTCTYRILEDTLDYLKTNPKDIDGMTQDAFNYYRNIYERRELEAEEDE</sequence>
<keyword evidence="3" id="KW-0547">Nucleotide-binding</keyword>
<keyword evidence="4 8" id="KW-0378">Hydrolase</keyword>
<keyword evidence="5" id="KW-0408">Iron</keyword>
<organism evidence="8 9">
    <name type="scientific">Candidatus Egerieimonas intestinavium</name>
    <dbReference type="NCBI Taxonomy" id="2840777"/>
    <lineage>
        <taxon>Bacteria</taxon>
        <taxon>Bacillati</taxon>
        <taxon>Bacillota</taxon>
        <taxon>Clostridia</taxon>
        <taxon>Lachnospirales</taxon>
        <taxon>Lachnospiraceae</taxon>
        <taxon>Lachnospiraceae incertae sedis</taxon>
        <taxon>Candidatus Egerieimonas</taxon>
    </lineage>
</organism>
<dbReference type="SMART" id="SM00471">
    <property type="entry name" value="HDc"/>
    <property type="match status" value="1"/>
</dbReference>
<evidence type="ECO:0000256" key="1">
    <source>
        <dbReference type="ARBA" id="ARBA00012506"/>
    </source>
</evidence>
<evidence type="ECO:0000259" key="7">
    <source>
        <dbReference type="PROSITE" id="PS51831"/>
    </source>
</evidence>
<comment type="catalytic activity">
    <reaction evidence="6">
        <text>P(1),P(4)-bis(5'-adenosyl) tetraphosphate + H2O = 2 ADP + 2 H(+)</text>
        <dbReference type="Rhea" id="RHEA:24252"/>
        <dbReference type="ChEBI" id="CHEBI:15377"/>
        <dbReference type="ChEBI" id="CHEBI:15378"/>
        <dbReference type="ChEBI" id="CHEBI:58141"/>
        <dbReference type="ChEBI" id="CHEBI:456216"/>
        <dbReference type="EC" id="3.6.1.41"/>
    </reaction>
</comment>
<dbReference type="InterPro" id="IPR006674">
    <property type="entry name" value="HD_domain"/>
</dbReference>
<dbReference type="InterPro" id="IPR006675">
    <property type="entry name" value="HDIG_dom"/>
</dbReference>
<evidence type="ECO:0000256" key="3">
    <source>
        <dbReference type="ARBA" id="ARBA00022741"/>
    </source>
</evidence>
<dbReference type="NCBIfam" id="TIGR00277">
    <property type="entry name" value="HDIG"/>
    <property type="match status" value="1"/>
</dbReference>
<proteinExistence type="predicted"/>
<dbReference type="NCBIfam" id="TIGR00488">
    <property type="entry name" value="bis(5'-nucleosyl)-tetraphosphatase (symmetrical) YqeK"/>
    <property type="match status" value="1"/>
</dbReference>
<dbReference type="PANTHER" id="PTHR35795:SF1">
    <property type="entry name" value="BIS(5'-NUCLEOSYL)-TETRAPHOSPHATASE, SYMMETRICAL"/>
    <property type="match status" value="1"/>
</dbReference>
<evidence type="ECO:0000256" key="2">
    <source>
        <dbReference type="ARBA" id="ARBA00022723"/>
    </source>
</evidence>
<accession>A0A9D1EM30</accession>
<evidence type="ECO:0000256" key="4">
    <source>
        <dbReference type="ARBA" id="ARBA00022801"/>
    </source>
</evidence>
<name>A0A9D1EM30_9FIRM</name>
<dbReference type="PANTHER" id="PTHR35795">
    <property type="entry name" value="SLR1885 PROTEIN"/>
    <property type="match status" value="1"/>
</dbReference>
<dbReference type="Proteomes" id="UP000886841">
    <property type="component" value="Unassembled WGS sequence"/>
</dbReference>
<evidence type="ECO:0000313" key="8">
    <source>
        <dbReference type="EMBL" id="HIR94079.1"/>
    </source>
</evidence>